<evidence type="ECO:0008006" key="4">
    <source>
        <dbReference type="Google" id="ProtNLM"/>
    </source>
</evidence>
<proteinExistence type="predicted"/>
<evidence type="ECO:0000256" key="1">
    <source>
        <dbReference type="SAM" id="SignalP"/>
    </source>
</evidence>
<gene>
    <name evidence="2" type="ORF">IC235_21615</name>
</gene>
<evidence type="ECO:0000313" key="2">
    <source>
        <dbReference type="EMBL" id="MBD2770491.1"/>
    </source>
</evidence>
<keyword evidence="3" id="KW-1185">Reference proteome</keyword>
<dbReference type="AlphaFoldDB" id="A0A927BHE2"/>
<feature type="signal peptide" evidence="1">
    <location>
        <begin position="1"/>
        <end position="23"/>
    </location>
</feature>
<evidence type="ECO:0000313" key="3">
    <source>
        <dbReference type="Proteomes" id="UP000612233"/>
    </source>
</evidence>
<organism evidence="2 3">
    <name type="scientific">Hymenobacter montanus</name>
    <dbReference type="NCBI Taxonomy" id="2771359"/>
    <lineage>
        <taxon>Bacteria</taxon>
        <taxon>Pseudomonadati</taxon>
        <taxon>Bacteroidota</taxon>
        <taxon>Cytophagia</taxon>
        <taxon>Cytophagales</taxon>
        <taxon>Hymenobacteraceae</taxon>
        <taxon>Hymenobacter</taxon>
    </lineage>
</organism>
<dbReference type="EMBL" id="JACXAD010000042">
    <property type="protein sequence ID" value="MBD2770491.1"/>
    <property type="molecule type" value="Genomic_DNA"/>
</dbReference>
<keyword evidence="1" id="KW-0732">Signal</keyword>
<sequence>MKKHLLSKANALLLMLMCSCVSKEPGIDSLLKSKKATDVISAFYTIGNLKDTSYVRNIFIDPYDPRVSHDYRFLGISVYQSKMIAIKKISGCDPPAPITYRPDSSIVKFYQKWAISKGFKISCHLTSGNPE</sequence>
<dbReference type="Proteomes" id="UP000612233">
    <property type="component" value="Unassembled WGS sequence"/>
</dbReference>
<dbReference type="RefSeq" id="WP_191007300.1">
    <property type="nucleotide sequence ID" value="NZ_JACXAD010000042.1"/>
</dbReference>
<reference evidence="2" key="1">
    <citation type="submission" date="2020-09" db="EMBL/GenBank/DDBJ databases">
        <authorList>
            <person name="Kim M.K."/>
        </authorList>
    </citation>
    <scope>NUCLEOTIDE SEQUENCE</scope>
    <source>
        <strain evidence="2">BT664</strain>
    </source>
</reference>
<protein>
    <recommendedName>
        <fullName evidence="4">Lipoprotein</fullName>
    </recommendedName>
</protein>
<feature type="chain" id="PRO_5037794512" description="Lipoprotein" evidence="1">
    <location>
        <begin position="24"/>
        <end position="131"/>
    </location>
</feature>
<accession>A0A927BHE2</accession>
<comment type="caution">
    <text evidence="2">The sequence shown here is derived from an EMBL/GenBank/DDBJ whole genome shotgun (WGS) entry which is preliminary data.</text>
</comment>
<name>A0A927BHE2_9BACT</name>
<dbReference type="PROSITE" id="PS51257">
    <property type="entry name" value="PROKAR_LIPOPROTEIN"/>
    <property type="match status" value="1"/>
</dbReference>